<dbReference type="AlphaFoldDB" id="A0AAE0YU87"/>
<proteinExistence type="predicted"/>
<name>A0AAE0YU87_9GAST</name>
<gene>
    <name evidence="1" type="ORF">RRG08_009001</name>
</gene>
<keyword evidence="2" id="KW-1185">Reference proteome</keyword>
<comment type="caution">
    <text evidence="1">The sequence shown here is derived from an EMBL/GenBank/DDBJ whole genome shotgun (WGS) entry which is preliminary data.</text>
</comment>
<sequence>MNPVQAAPPLESLLIQRPSHLWHRGGQTQVSAASLRNNFIFLYSTLPSPANKQQRSPQLRVSLIQFSKQNRTRSLRGLTIL</sequence>
<evidence type="ECO:0000313" key="2">
    <source>
        <dbReference type="Proteomes" id="UP001283361"/>
    </source>
</evidence>
<dbReference type="Proteomes" id="UP001283361">
    <property type="component" value="Unassembled WGS sequence"/>
</dbReference>
<protein>
    <submittedName>
        <fullName evidence="1">Uncharacterized protein</fullName>
    </submittedName>
</protein>
<dbReference type="EMBL" id="JAWDGP010005385">
    <property type="protein sequence ID" value="KAK3757343.1"/>
    <property type="molecule type" value="Genomic_DNA"/>
</dbReference>
<evidence type="ECO:0000313" key="1">
    <source>
        <dbReference type="EMBL" id="KAK3757343.1"/>
    </source>
</evidence>
<accession>A0AAE0YU87</accession>
<organism evidence="1 2">
    <name type="scientific">Elysia crispata</name>
    <name type="common">lettuce slug</name>
    <dbReference type="NCBI Taxonomy" id="231223"/>
    <lineage>
        <taxon>Eukaryota</taxon>
        <taxon>Metazoa</taxon>
        <taxon>Spiralia</taxon>
        <taxon>Lophotrochozoa</taxon>
        <taxon>Mollusca</taxon>
        <taxon>Gastropoda</taxon>
        <taxon>Heterobranchia</taxon>
        <taxon>Euthyneura</taxon>
        <taxon>Panpulmonata</taxon>
        <taxon>Sacoglossa</taxon>
        <taxon>Placobranchoidea</taxon>
        <taxon>Plakobranchidae</taxon>
        <taxon>Elysia</taxon>
    </lineage>
</organism>
<reference evidence="1" key="1">
    <citation type="journal article" date="2023" name="G3 (Bethesda)">
        <title>A reference genome for the long-term kleptoplast-retaining sea slug Elysia crispata morphotype clarki.</title>
        <authorList>
            <person name="Eastman K.E."/>
            <person name="Pendleton A.L."/>
            <person name="Shaikh M.A."/>
            <person name="Suttiyut T."/>
            <person name="Ogas R."/>
            <person name="Tomko P."/>
            <person name="Gavelis G."/>
            <person name="Widhalm J.R."/>
            <person name="Wisecaver J.H."/>
        </authorList>
    </citation>
    <scope>NUCLEOTIDE SEQUENCE</scope>
    <source>
        <strain evidence="1">ECLA1</strain>
    </source>
</reference>